<dbReference type="InterPro" id="IPR019734">
    <property type="entry name" value="TPR_rpt"/>
</dbReference>
<dbReference type="InterPro" id="IPR005158">
    <property type="entry name" value="BTAD"/>
</dbReference>
<dbReference type="InterPro" id="IPR036388">
    <property type="entry name" value="WH-like_DNA-bd_sf"/>
</dbReference>
<feature type="repeat" description="TPR" evidence="3">
    <location>
        <begin position="833"/>
        <end position="866"/>
    </location>
</feature>
<dbReference type="PROSITE" id="PS50005">
    <property type="entry name" value="TPR"/>
    <property type="match status" value="3"/>
</dbReference>
<evidence type="ECO:0000256" key="4">
    <source>
        <dbReference type="PROSITE-ProRule" id="PRU01091"/>
    </source>
</evidence>
<dbReference type="SUPFAM" id="SSF48452">
    <property type="entry name" value="TPR-like"/>
    <property type="match status" value="3"/>
</dbReference>
<comment type="caution">
    <text evidence="7">The sequence shown here is derived from an EMBL/GenBank/DDBJ whole genome shotgun (WGS) entry which is preliminary data.</text>
</comment>
<gene>
    <name evidence="7" type="ORF">GCM10009745_75250</name>
</gene>
<dbReference type="InterPro" id="IPR003593">
    <property type="entry name" value="AAA+_ATPase"/>
</dbReference>
<name>A0ABP4V3K1_9ACTN</name>
<keyword evidence="3" id="KW-0802">TPR repeat</keyword>
<dbReference type="SMART" id="SM00382">
    <property type="entry name" value="AAA"/>
    <property type="match status" value="1"/>
</dbReference>
<feature type="DNA-binding region" description="OmpR/PhoB-type" evidence="4">
    <location>
        <begin position="1"/>
        <end position="98"/>
    </location>
</feature>
<dbReference type="SMART" id="SM00028">
    <property type="entry name" value="TPR"/>
    <property type="match status" value="7"/>
</dbReference>
<dbReference type="EMBL" id="BAAANF010000026">
    <property type="protein sequence ID" value="GAA1715778.1"/>
    <property type="molecule type" value="Genomic_DNA"/>
</dbReference>
<feature type="domain" description="OmpR/PhoB-type" evidence="6">
    <location>
        <begin position="1"/>
        <end position="98"/>
    </location>
</feature>
<protein>
    <submittedName>
        <fullName evidence="7">BTAD domain-containing putative transcriptional regulator</fullName>
    </submittedName>
</protein>
<dbReference type="Gene3D" id="1.25.40.10">
    <property type="entry name" value="Tetratricopeptide repeat domain"/>
    <property type="match status" value="3"/>
</dbReference>
<evidence type="ECO:0000259" key="6">
    <source>
        <dbReference type="PROSITE" id="PS51755"/>
    </source>
</evidence>
<evidence type="ECO:0000256" key="1">
    <source>
        <dbReference type="ARBA" id="ARBA00005820"/>
    </source>
</evidence>
<reference evidence="8" key="1">
    <citation type="journal article" date="2019" name="Int. J. Syst. Evol. Microbiol.">
        <title>The Global Catalogue of Microorganisms (GCM) 10K type strain sequencing project: providing services to taxonomists for standard genome sequencing and annotation.</title>
        <authorList>
            <consortium name="The Broad Institute Genomics Platform"/>
            <consortium name="The Broad Institute Genome Sequencing Center for Infectious Disease"/>
            <person name="Wu L."/>
            <person name="Ma J."/>
        </authorList>
    </citation>
    <scope>NUCLEOTIDE SEQUENCE [LARGE SCALE GENOMIC DNA]</scope>
    <source>
        <strain evidence="8">JCM 14307</strain>
    </source>
</reference>
<dbReference type="Gene3D" id="3.40.50.300">
    <property type="entry name" value="P-loop containing nucleotide triphosphate hydrolases"/>
    <property type="match status" value="1"/>
</dbReference>
<dbReference type="InterPro" id="IPR041664">
    <property type="entry name" value="AAA_16"/>
</dbReference>
<dbReference type="SMART" id="SM00862">
    <property type="entry name" value="Trans_reg_C"/>
    <property type="match status" value="1"/>
</dbReference>
<dbReference type="CDD" id="cd15831">
    <property type="entry name" value="BTAD"/>
    <property type="match status" value="1"/>
</dbReference>
<dbReference type="SUPFAM" id="SSF46894">
    <property type="entry name" value="C-terminal effector domain of the bipartite response regulators"/>
    <property type="match status" value="1"/>
</dbReference>
<dbReference type="InterPro" id="IPR016032">
    <property type="entry name" value="Sig_transdc_resp-reg_C-effctor"/>
</dbReference>
<dbReference type="PANTHER" id="PTHR47691:SF3">
    <property type="entry name" value="HTH-TYPE TRANSCRIPTIONAL REGULATOR RV0890C-RELATED"/>
    <property type="match status" value="1"/>
</dbReference>
<dbReference type="Proteomes" id="UP001500280">
    <property type="component" value="Unassembled WGS sequence"/>
</dbReference>
<evidence type="ECO:0000256" key="3">
    <source>
        <dbReference type="PROSITE-ProRule" id="PRU00339"/>
    </source>
</evidence>
<accession>A0ABP4V3K1</accession>
<proteinExistence type="inferred from homology"/>
<feature type="region of interest" description="Disordered" evidence="5">
    <location>
        <begin position="1025"/>
        <end position="1050"/>
    </location>
</feature>
<dbReference type="Pfam" id="PF13191">
    <property type="entry name" value="AAA_16"/>
    <property type="match status" value="1"/>
</dbReference>
<dbReference type="PRINTS" id="PR00364">
    <property type="entry name" value="DISEASERSIST"/>
</dbReference>
<evidence type="ECO:0000256" key="2">
    <source>
        <dbReference type="ARBA" id="ARBA00023125"/>
    </source>
</evidence>
<evidence type="ECO:0000256" key="5">
    <source>
        <dbReference type="SAM" id="MobiDB-lite"/>
    </source>
</evidence>
<dbReference type="InterPro" id="IPR011990">
    <property type="entry name" value="TPR-like_helical_dom_sf"/>
</dbReference>
<dbReference type="SMART" id="SM01043">
    <property type="entry name" value="BTAD"/>
    <property type="match status" value="1"/>
</dbReference>
<feature type="repeat" description="TPR" evidence="3">
    <location>
        <begin position="757"/>
        <end position="790"/>
    </location>
</feature>
<dbReference type="InterPro" id="IPR001867">
    <property type="entry name" value="OmpR/PhoB-type_DNA-bd"/>
</dbReference>
<dbReference type="PROSITE" id="PS51755">
    <property type="entry name" value="OMPR_PHOB"/>
    <property type="match status" value="1"/>
</dbReference>
<sequence length="1050" mass="113688">MADMLEFRILGPLEVLRADRPIAVPAAKQRVVLAALLLRANQVVAIEELIDRLWQDDMPPDARATAQAYVMRLRRVLGETDRSSGIIRTESGGYRLTIAPEQLDLLRFHAALRKAEAGEDPATEAAQLQEALALWRGRPLTDVPSDLLHREELPRLEELRCQALERRMQLDLDLGRHNQVVPELRALVSEYPFREAFWGQLMLALYRANRPLDALDTFDQLTTLLSAELGSVPSRELHRLQLAIQSDDPVLRPPSSMGRGRTPRSLPAGVLDFVGRKNETADLCSLLTRRRGRRGLRLVVISGPPGVGKTALAVHVAHHVGDDFPDGQLYVDLRGYASGSPTARGRALTQLLRALGIQSAQLPANPDEQLDLYQSLLTNRRLLIVLDNAASAEQVRQLLPDEAGCAVLVTSRNELRGLTALQGARRVALDPLSDADARALLIEIAGDEMLTADPETGAELVRLCGRLPLALRIAAANLFSRRGTRLAEYVDELRNANRLSALSIEDDDQAAVRTAFSLSYEPLEPAAARLFRLLGLIPGPDFSVEAAAALADVDRAEAFVLLSRLTAASLVQQHNLGRYQVHDLLRIYAGERSQAEESPSERTAALTRLYGFYLSAADAAADRLDATLPRLPRPDWLSARSPIDHEAAVEWLTRERAGLVAAVETAASDPELAAMSWYLADALTGYLHTNRHDHDLLTTATIALATARRHGERRAEATMLNALGILHWSAAEYDAAADHLERALELFQYVDDAAGRAVAMINLGIVQLECGRTSAAIQSFTDALDVSPALPAAVASVRLGMALLEAGRLAAAKVQLEAALATTQRLGLLHTEATALNTLGAVHLRLGEFDEAARRHHDALDRYQRLGSRHDQAEVLQNLAALQRDNGKFAAAIGYATDALELAQQTRNRRFEVDSLNTLATAHSGLGESAKAVDEHSAALSLARNIGYPQGEIAALIGLSRTRSNGASTAARAATELARATGLRLREAQALAALSAAELGAGRRDAADAAAEQARTLQEEIRAALPQDGLAGSQHDGLSTSGSGRDSADR</sequence>
<dbReference type="Pfam" id="PF00486">
    <property type="entry name" value="Trans_reg_C"/>
    <property type="match status" value="1"/>
</dbReference>
<dbReference type="PANTHER" id="PTHR47691">
    <property type="entry name" value="REGULATOR-RELATED"/>
    <property type="match status" value="1"/>
</dbReference>
<dbReference type="Gene3D" id="1.10.10.10">
    <property type="entry name" value="Winged helix-like DNA-binding domain superfamily/Winged helix DNA-binding domain"/>
    <property type="match status" value="2"/>
</dbReference>
<keyword evidence="2 4" id="KW-0238">DNA-binding</keyword>
<dbReference type="Pfam" id="PF03704">
    <property type="entry name" value="BTAD"/>
    <property type="match status" value="1"/>
</dbReference>
<feature type="repeat" description="TPR" evidence="3">
    <location>
        <begin position="717"/>
        <end position="750"/>
    </location>
</feature>
<dbReference type="CDD" id="cd00383">
    <property type="entry name" value="trans_reg_C"/>
    <property type="match status" value="1"/>
</dbReference>
<dbReference type="Pfam" id="PF13424">
    <property type="entry name" value="TPR_12"/>
    <property type="match status" value="2"/>
</dbReference>
<keyword evidence="8" id="KW-1185">Reference proteome</keyword>
<dbReference type="InterPro" id="IPR027417">
    <property type="entry name" value="P-loop_NTPase"/>
</dbReference>
<evidence type="ECO:0000313" key="8">
    <source>
        <dbReference type="Proteomes" id="UP001500280"/>
    </source>
</evidence>
<comment type="similarity">
    <text evidence="1">Belongs to the AfsR/DnrI/RedD regulatory family.</text>
</comment>
<dbReference type="SUPFAM" id="SSF52540">
    <property type="entry name" value="P-loop containing nucleoside triphosphate hydrolases"/>
    <property type="match status" value="1"/>
</dbReference>
<organism evidence="7 8">
    <name type="scientific">Kribbella yunnanensis</name>
    <dbReference type="NCBI Taxonomy" id="190194"/>
    <lineage>
        <taxon>Bacteria</taxon>
        <taxon>Bacillati</taxon>
        <taxon>Actinomycetota</taxon>
        <taxon>Actinomycetes</taxon>
        <taxon>Propionibacteriales</taxon>
        <taxon>Kribbellaceae</taxon>
        <taxon>Kribbella</taxon>
    </lineage>
</organism>
<evidence type="ECO:0000313" key="7">
    <source>
        <dbReference type="EMBL" id="GAA1715778.1"/>
    </source>
</evidence>